<accession>A0A412AUN5</accession>
<comment type="caution">
    <text evidence="2">The sequence shown here is derived from an EMBL/GenBank/DDBJ whole genome shotgun (WGS) entry which is preliminary data.</text>
</comment>
<sequence>MKILFVEPGKEAQPAEIQGDLKEMQAIVGGQIQALYPWEDPVALICNDEGKLLRLPLNRALEDYDMIAGNFFICGIEGDAFVSLSDPLMIKYQEKFRYPELIGNSPMGLFAQKCSEQTYQRIQEELKHPPERPKDKSAPER</sequence>
<gene>
    <name evidence="2" type="ORF">DWY99_12925</name>
</gene>
<reference evidence="2 3" key="1">
    <citation type="submission" date="2018-08" db="EMBL/GenBank/DDBJ databases">
        <title>A genome reference for cultivated species of the human gut microbiota.</title>
        <authorList>
            <person name="Zou Y."/>
            <person name="Xue W."/>
            <person name="Luo G."/>
        </authorList>
    </citation>
    <scope>NUCLEOTIDE SEQUENCE [LARGE SCALE GENOMIC DNA]</scope>
    <source>
        <strain evidence="2 3">AF28-26</strain>
    </source>
</reference>
<name>A0A412AUN5_9FIRM</name>
<protein>
    <submittedName>
        <fullName evidence="2">DUF3846 domain-containing protein</fullName>
    </submittedName>
</protein>
<dbReference type="Proteomes" id="UP000284751">
    <property type="component" value="Unassembled WGS sequence"/>
</dbReference>
<organism evidence="2 3">
    <name type="scientific">[Clostridium] leptum</name>
    <dbReference type="NCBI Taxonomy" id="1535"/>
    <lineage>
        <taxon>Bacteria</taxon>
        <taxon>Bacillati</taxon>
        <taxon>Bacillota</taxon>
        <taxon>Clostridia</taxon>
        <taxon>Eubacteriales</taxon>
        <taxon>Oscillospiraceae</taxon>
        <taxon>Oscillospiraceae incertae sedis</taxon>
    </lineage>
</organism>
<evidence type="ECO:0000313" key="2">
    <source>
        <dbReference type="EMBL" id="RGQ35194.1"/>
    </source>
</evidence>
<evidence type="ECO:0000259" key="1">
    <source>
        <dbReference type="Pfam" id="PF12957"/>
    </source>
</evidence>
<dbReference type="InterPro" id="IPR024559">
    <property type="entry name" value="DUF3846"/>
</dbReference>
<evidence type="ECO:0000313" key="3">
    <source>
        <dbReference type="Proteomes" id="UP000284751"/>
    </source>
</evidence>
<feature type="domain" description="DUF3846" evidence="1">
    <location>
        <begin position="1"/>
        <end position="96"/>
    </location>
</feature>
<dbReference type="Pfam" id="PF12957">
    <property type="entry name" value="DUF3846"/>
    <property type="match status" value="1"/>
</dbReference>
<dbReference type="AlphaFoldDB" id="A0A412AUN5"/>
<dbReference type="EMBL" id="QRTC01000071">
    <property type="protein sequence ID" value="RGQ35194.1"/>
    <property type="molecule type" value="Genomic_DNA"/>
</dbReference>
<proteinExistence type="predicted"/>